<keyword evidence="2" id="KW-1185">Reference proteome</keyword>
<comment type="caution">
    <text evidence="1">The sequence shown here is derived from an EMBL/GenBank/DDBJ whole genome shotgun (WGS) entry which is preliminary data.</text>
</comment>
<gene>
    <name evidence="1" type="ORF">BROFUL_03203</name>
</gene>
<name>A0A0M2USZ8_9BACT</name>
<proteinExistence type="predicted"/>
<sequence length="233" mass="27572">MIESKKLRKEYSQNFNILELIKYFFPWWISQNGEKSALSDKRPWIVFTAIKYLDAILTKDMMVFEYGSGGSTLFFAERVKTVISVEHDKSWWKVVSDKVNVLGHGNSHLWLIEPTISDKSQYENIADIDSYKSEDKNYRGQSFEKYVKKIDEYPDEYFDLVMVDGRARPSCFKHAVSKVRLGGYFVLDNAEREYYFNIHENLNNTNWEKIDFYGPGPYCSYFWRTSIWLKVGN</sequence>
<evidence type="ECO:0008006" key="3">
    <source>
        <dbReference type="Google" id="ProtNLM"/>
    </source>
</evidence>
<organism evidence="1 2">
    <name type="scientific">Candidatus Brocadia fulgida</name>
    <dbReference type="NCBI Taxonomy" id="380242"/>
    <lineage>
        <taxon>Bacteria</taxon>
        <taxon>Pseudomonadati</taxon>
        <taxon>Planctomycetota</taxon>
        <taxon>Candidatus Brocadiia</taxon>
        <taxon>Candidatus Brocadiales</taxon>
        <taxon>Candidatus Brocadiaceae</taxon>
        <taxon>Candidatus Brocadia</taxon>
    </lineage>
</organism>
<reference evidence="1 2" key="1">
    <citation type="journal article" date="2013" name="BMC Microbiol.">
        <title>Identification of the type II cytochrome c maturation pathway in anammox bacteria by comparative genomics.</title>
        <authorList>
            <person name="Ferousi C."/>
            <person name="Speth D.R."/>
            <person name="Reimann J."/>
            <person name="Op den Camp H.J."/>
            <person name="Allen J.W."/>
            <person name="Keltjens J.T."/>
            <person name="Jetten M.S."/>
        </authorList>
    </citation>
    <scope>NUCLEOTIDE SEQUENCE [LARGE SCALE GENOMIC DNA]</scope>
    <source>
        <strain evidence="1">RU1</strain>
    </source>
</reference>
<dbReference type="AlphaFoldDB" id="A0A0M2USZ8"/>
<dbReference type="InterPro" id="IPR029063">
    <property type="entry name" value="SAM-dependent_MTases_sf"/>
</dbReference>
<dbReference type="Gene3D" id="3.40.50.150">
    <property type="entry name" value="Vaccinia Virus protein VP39"/>
    <property type="match status" value="1"/>
</dbReference>
<evidence type="ECO:0000313" key="1">
    <source>
        <dbReference type="EMBL" id="KKO18101.1"/>
    </source>
</evidence>
<dbReference type="SUPFAM" id="SSF53335">
    <property type="entry name" value="S-adenosyl-L-methionine-dependent methyltransferases"/>
    <property type="match status" value="1"/>
</dbReference>
<dbReference type="EMBL" id="LAQJ01000293">
    <property type="protein sequence ID" value="KKO18101.1"/>
    <property type="molecule type" value="Genomic_DNA"/>
</dbReference>
<protein>
    <recommendedName>
        <fullName evidence="3">Class I SAM-dependent methyltransferase</fullName>
    </recommendedName>
</protein>
<dbReference type="Proteomes" id="UP000034954">
    <property type="component" value="Unassembled WGS sequence"/>
</dbReference>
<accession>A0A0M2USZ8</accession>
<evidence type="ECO:0000313" key="2">
    <source>
        <dbReference type="Proteomes" id="UP000034954"/>
    </source>
</evidence>